<organism evidence="1 2">
    <name type="scientific">Aquimixticola soesokkakensis</name>
    <dbReference type="NCBI Taxonomy" id="1519096"/>
    <lineage>
        <taxon>Bacteria</taxon>
        <taxon>Pseudomonadati</taxon>
        <taxon>Pseudomonadota</taxon>
        <taxon>Alphaproteobacteria</taxon>
        <taxon>Rhodobacterales</taxon>
        <taxon>Paracoccaceae</taxon>
        <taxon>Aquimixticola</taxon>
    </lineage>
</organism>
<dbReference type="Proteomes" id="UP000193862">
    <property type="component" value="Unassembled WGS sequence"/>
</dbReference>
<dbReference type="AlphaFoldDB" id="A0A1Y5T9Y3"/>
<evidence type="ECO:0000313" key="1">
    <source>
        <dbReference type="EMBL" id="SLN58960.1"/>
    </source>
</evidence>
<evidence type="ECO:0008006" key="3">
    <source>
        <dbReference type="Google" id="ProtNLM"/>
    </source>
</evidence>
<evidence type="ECO:0000313" key="2">
    <source>
        <dbReference type="Proteomes" id="UP000193862"/>
    </source>
</evidence>
<dbReference type="Gene3D" id="1.10.530.10">
    <property type="match status" value="1"/>
</dbReference>
<proteinExistence type="predicted"/>
<dbReference type="InterPro" id="IPR023346">
    <property type="entry name" value="Lysozyme-like_dom_sf"/>
</dbReference>
<accession>A0A1Y5T9Y3</accession>
<keyword evidence="2" id="KW-1185">Reference proteome</keyword>
<dbReference type="OrthoDB" id="7851400at2"/>
<dbReference type="RefSeq" id="WP_085837329.1">
    <property type="nucleotide sequence ID" value="NZ_FWFS01000010.1"/>
</dbReference>
<name>A0A1Y5T9Y3_9RHOB</name>
<gene>
    <name evidence="1" type="ORF">AQS8620_02611</name>
</gene>
<sequence>MRDMMGQAPQGLPARPWRVAPTHTRRVAPTRPWRVAPCLRLALALVLCPVVPALLGQPAHAQSTFVPLPGTTSLPRQIAPLLGSTQGALIGGRGAGGALLAPGEPLQPVAESDIVTATTPMPADIAPDRLDAALAAFATAQGDAPRPGGTHWVPATLNWRQMERIERSAPRADRGNTLPVLSHTGNYQTRLLDIIAAAEATTAGFDTIHTKAKVLPRKKPTQLTLGEVFAWIERTPKQPHAIGRYQFIPKTLAYLVEAEGIGPNERFSPEMQHRLAWRLIEDAGYRDFADGKVGNDAFMDRLAKIWAGLPLKNGKSVYHGYAGNRATIKRDWFAREFAAIFGPDGGISPGATTAASEQNDPMLSQGLAADAPFSSIPPRGIPLTPIGPPAGLRRSL</sequence>
<dbReference type="SUPFAM" id="SSF53955">
    <property type="entry name" value="Lysozyme-like"/>
    <property type="match status" value="1"/>
</dbReference>
<reference evidence="1 2" key="1">
    <citation type="submission" date="2017-03" db="EMBL/GenBank/DDBJ databases">
        <authorList>
            <person name="Afonso C.L."/>
            <person name="Miller P.J."/>
            <person name="Scott M.A."/>
            <person name="Spackman E."/>
            <person name="Goraichik I."/>
            <person name="Dimitrov K.M."/>
            <person name="Suarez D.L."/>
            <person name="Swayne D.E."/>
        </authorList>
    </citation>
    <scope>NUCLEOTIDE SEQUENCE [LARGE SCALE GENOMIC DNA]</scope>
    <source>
        <strain evidence="1 2">CECT 8620</strain>
    </source>
</reference>
<protein>
    <recommendedName>
        <fullName evidence="3">Transglycosylase SLT domain-containing protein</fullName>
    </recommendedName>
</protein>
<dbReference type="EMBL" id="FWFS01000010">
    <property type="protein sequence ID" value="SLN58960.1"/>
    <property type="molecule type" value="Genomic_DNA"/>
</dbReference>